<dbReference type="OrthoDB" id="199685at2"/>
<evidence type="ECO:0000313" key="2">
    <source>
        <dbReference type="EMBL" id="GEP45239.1"/>
    </source>
</evidence>
<comment type="caution">
    <text evidence="2">The sequence shown here is derived from an EMBL/GenBank/DDBJ whole genome shotgun (WGS) entry which is preliminary data.</text>
</comment>
<dbReference type="Proteomes" id="UP000321577">
    <property type="component" value="Unassembled WGS sequence"/>
</dbReference>
<evidence type="ECO:0000313" key="3">
    <source>
        <dbReference type="Proteomes" id="UP000321577"/>
    </source>
</evidence>
<reference evidence="2 3" key="1">
    <citation type="submission" date="2019-07" db="EMBL/GenBank/DDBJ databases">
        <title>Whole genome shotgun sequence of Brevifollis gellanilyticus NBRC 108608.</title>
        <authorList>
            <person name="Hosoyama A."/>
            <person name="Uohara A."/>
            <person name="Ohji S."/>
            <person name="Ichikawa N."/>
        </authorList>
    </citation>
    <scope>NUCLEOTIDE SEQUENCE [LARGE SCALE GENOMIC DNA]</scope>
    <source>
        <strain evidence="2 3">NBRC 108608</strain>
    </source>
</reference>
<dbReference type="RefSeq" id="WP_146853942.1">
    <property type="nucleotide sequence ID" value="NZ_BKAG01000045.1"/>
</dbReference>
<evidence type="ECO:0000256" key="1">
    <source>
        <dbReference type="ARBA" id="ARBA00022649"/>
    </source>
</evidence>
<proteinExistence type="predicted"/>
<dbReference type="InterPro" id="IPR007712">
    <property type="entry name" value="RelE/ParE_toxin"/>
</dbReference>
<dbReference type="EMBL" id="BKAG01000045">
    <property type="protein sequence ID" value="GEP45239.1"/>
    <property type="molecule type" value="Genomic_DNA"/>
</dbReference>
<keyword evidence="3" id="KW-1185">Reference proteome</keyword>
<accession>A0A512MES1</accession>
<dbReference type="Gene3D" id="3.30.2310.20">
    <property type="entry name" value="RelE-like"/>
    <property type="match status" value="1"/>
</dbReference>
<dbReference type="Pfam" id="PF05016">
    <property type="entry name" value="ParE_toxin"/>
    <property type="match status" value="1"/>
</dbReference>
<organism evidence="2 3">
    <name type="scientific">Brevifollis gellanilyticus</name>
    <dbReference type="NCBI Taxonomy" id="748831"/>
    <lineage>
        <taxon>Bacteria</taxon>
        <taxon>Pseudomonadati</taxon>
        <taxon>Verrucomicrobiota</taxon>
        <taxon>Verrucomicrobiia</taxon>
        <taxon>Verrucomicrobiales</taxon>
        <taxon>Verrucomicrobiaceae</taxon>
    </lineage>
</organism>
<sequence>MRLTYTAEARMELVDAARYYRGCSQKLGREFKQQVEAAEDDILLHPEAWRPLDATYRRKLLRQFPYGLLYHEPEPGWIEIVAVMHLHREPDYWRRRVE</sequence>
<protein>
    <recommendedName>
        <fullName evidence="4">Plasmid stabilization protein</fullName>
    </recommendedName>
</protein>
<dbReference type="AlphaFoldDB" id="A0A512MES1"/>
<dbReference type="InterPro" id="IPR035093">
    <property type="entry name" value="RelE/ParE_toxin_dom_sf"/>
</dbReference>
<gene>
    <name evidence="2" type="ORF">BGE01nite_45300</name>
</gene>
<evidence type="ECO:0008006" key="4">
    <source>
        <dbReference type="Google" id="ProtNLM"/>
    </source>
</evidence>
<keyword evidence="1" id="KW-1277">Toxin-antitoxin system</keyword>
<name>A0A512MES1_9BACT</name>